<comment type="similarity">
    <text evidence="1">Belongs to the peptidase S1 family.</text>
</comment>
<comment type="caution">
    <text evidence="6">The sequence shown here is derived from an EMBL/GenBank/DDBJ whole genome shotgun (WGS) entry which is preliminary data.</text>
</comment>
<keyword evidence="2" id="KW-1015">Disulfide bond</keyword>
<dbReference type="InterPro" id="IPR001314">
    <property type="entry name" value="Peptidase_S1A"/>
</dbReference>
<organism evidence="6 7">
    <name type="scientific">Streptomyces edwardsiae</name>
    <dbReference type="NCBI Taxonomy" id="3075527"/>
    <lineage>
        <taxon>Bacteria</taxon>
        <taxon>Bacillati</taxon>
        <taxon>Actinomycetota</taxon>
        <taxon>Actinomycetes</taxon>
        <taxon>Kitasatosporales</taxon>
        <taxon>Streptomycetaceae</taxon>
        <taxon>Streptomyces</taxon>
    </lineage>
</organism>
<dbReference type="SMART" id="SM00020">
    <property type="entry name" value="Tryp_SPc"/>
    <property type="match status" value="1"/>
</dbReference>
<dbReference type="InterPro" id="IPR001254">
    <property type="entry name" value="Trypsin_dom"/>
</dbReference>
<feature type="signal peptide" evidence="4">
    <location>
        <begin position="1"/>
        <end position="32"/>
    </location>
</feature>
<gene>
    <name evidence="6" type="ORF">RM705_23680</name>
</gene>
<reference evidence="7" key="1">
    <citation type="submission" date="2023-07" db="EMBL/GenBank/DDBJ databases">
        <title>30 novel species of actinomycetes from the DSMZ collection.</title>
        <authorList>
            <person name="Nouioui I."/>
        </authorList>
    </citation>
    <scope>NUCLEOTIDE SEQUENCE [LARGE SCALE GENOMIC DNA]</scope>
    <source>
        <strain evidence="7">DSM 41636</strain>
    </source>
</reference>
<dbReference type="EMBL" id="JAVRFA010000036">
    <property type="protein sequence ID" value="MDT0397670.1"/>
    <property type="molecule type" value="Genomic_DNA"/>
</dbReference>
<keyword evidence="7" id="KW-1185">Reference proteome</keyword>
<dbReference type="GO" id="GO:0008233">
    <property type="term" value="F:peptidase activity"/>
    <property type="evidence" value="ECO:0007669"/>
    <property type="project" value="UniProtKB-KW"/>
</dbReference>
<protein>
    <submittedName>
        <fullName evidence="6">Serine protease</fullName>
    </submittedName>
</protein>
<feature type="chain" id="PRO_5045213157" evidence="4">
    <location>
        <begin position="33"/>
        <end position="278"/>
    </location>
</feature>
<dbReference type="PRINTS" id="PR00722">
    <property type="entry name" value="CHYMOTRYPSIN"/>
</dbReference>
<dbReference type="Gene3D" id="2.40.10.10">
    <property type="entry name" value="Trypsin-like serine proteases"/>
    <property type="match status" value="1"/>
</dbReference>
<dbReference type="Proteomes" id="UP001183881">
    <property type="component" value="Unassembled WGS sequence"/>
</dbReference>
<keyword evidence="3" id="KW-0720">Serine protease</keyword>
<dbReference type="InterPro" id="IPR009003">
    <property type="entry name" value="Peptidase_S1_PA"/>
</dbReference>
<keyword evidence="3 6" id="KW-0645">Protease</keyword>
<evidence type="ECO:0000313" key="6">
    <source>
        <dbReference type="EMBL" id="MDT0397670.1"/>
    </source>
</evidence>
<evidence type="ECO:0000313" key="7">
    <source>
        <dbReference type="Proteomes" id="UP001183881"/>
    </source>
</evidence>
<accession>A0ABU2Q2C5</accession>
<name>A0ABU2Q2C5_9ACTN</name>
<dbReference type="InterPro" id="IPR043504">
    <property type="entry name" value="Peptidase_S1_PA_chymotrypsin"/>
</dbReference>
<dbReference type="Pfam" id="PF00089">
    <property type="entry name" value="Trypsin"/>
    <property type="match status" value="1"/>
</dbReference>
<dbReference type="PANTHER" id="PTHR24276:SF98">
    <property type="entry name" value="FI18310P1-RELATED"/>
    <property type="match status" value="1"/>
</dbReference>
<dbReference type="PROSITE" id="PS00134">
    <property type="entry name" value="TRYPSIN_HIS"/>
    <property type="match status" value="1"/>
</dbReference>
<dbReference type="PANTHER" id="PTHR24276">
    <property type="entry name" value="POLYSERASE-RELATED"/>
    <property type="match status" value="1"/>
</dbReference>
<keyword evidence="3" id="KW-0378">Hydrolase</keyword>
<dbReference type="InterPro" id="IPR018114">
    <property type="entry name" value="TRYPSIN_HIS"/>
</dbReference>
<evidence type="ECO:0000256" key="1">
    <source>
        <dbReference type="ARBA" id="ARBA00007664"/>
    </source>
</evidence>
<dbReference type="InterPro" id="IPR050430">
    <property type="entry name" value="Peptidase_S1"/>
</dbReference>
<dbReference type="GO" id="GO:0006508">
    <property type="term" value="P:proteolysis"/>
    <property type="evidence" value="ECO:0007669"/>
    <property type="project" value="UniProtKB-KW"/>
</dbReference>
<evidence type="ECO:0000256" key="3">
    <source>
        <dbReference type="RuleBase" id="RU363034"/>
    </source>
</evidence>
<evidence type="ECO:0000256" key="2">
    <source>
        <dbReference type="ARBA" id="ARBA00023157"/>
    </source>
</evidence>
<dbReference type="InterPro" id="IPR033116">
    <property type="entry name" value="TRYPSIN_SER"/>
</dbReference>
<dbReference type="CDD" id="cd00190">
    <property type="entry name" value="Tryp_SPc"/>
    <property type="match status" value="1"/>
</dbReference>
<keyword evidence="4" id="KW-0732">Signal</keyword>
<sequence>MRRRLARALARPLALAAAATVIPLASALPATADSIVVGGFPVDVSEGPWTVALSSRDRFGGTRAGQFCGGVAVGRTTVLTAAHCMDEEVLGAAPDRVGDLRVIAGRTELLSERGQEIAVRDTWVNPRYDGVTNSGDFAVLSLAEPLPSSSVIAMAGTGDPAYRAGTSATVYGWGDTTGSGSYAGSLHAARVRVQPDALCEKAYPGGSEGTYRARTMLCAGEVEGGRDACQGDSGGPLVAQGRLIGLVSWGAGCGWAGSPGVYTRVSDILRTLGWWPQG</sequence>
<dbReference type="PROSITE" id="PS50240">
    <property type="entry name" value="TRYPSIN_DOM"/>
    <property type="match status" value="1"/>
</dbReference>
<proteinExistence type="inferred from homology"/>
<feature type="domain" description="Peptidase S1" evidence="5">
    <location>
        <begin position="36"/>
        <end position="278"/>
    </location>
</feature>
<evidence type="ECO:0000256" key="4">
    <source>
        <dbReference type="SAM" id="SignalP"/>
    </source>
</evidence>
<dbReference type="PROSITE" id="PS00135">
    <property type="entry name" value="TRYPSIN_SER"/>
    <property type="match status" value="1"/>
</dbReference>
<evidence type="ECO:0000259" key="5">
    <source>
        <dbReference type="PROSITE" id="PS50240"/>
    </source>
</evidence>
<dbReference type="SUPFAM" id="SSF50494">
    <property type="entry name" value="Trypsin-like serine proteases"/>
    <property type="match status" value="1"/>
</dbReference>
<dbReference type="RefSeq" id="WP_311646540.1">
    <property type="nucleotide sequence ID" value="NZ_JAVRFA010000036.1"/>
</dbReference>